<dbReference type="InterPro" id="IPR006935">
    <property type="entry name" value="Helicase/UvrB_N"/>
</dbReference>
<dbReference type="Proteomes" id="UP000521943">
    <property type="component" value="Unassembled WGS sequence"/>
</dbReference>
<dbReference type="GO" id="GO:0036121">
    <property type="term" value="F:double-stranded DNA helicase activity"/>
    <property type="evidence" value="ECO:0007669"/>
    <property type="project" value="TreeGrafter"/>
</dbReference>
<dbReference type="GO" id="GO:0005524">
    <property type="term" value="F:ATP binding"/>
    <property type="evidence" value="ECO:0007669"/>
    <property type="project" value="InterPro"/>
</dbReference>
<dbReference type="GO" id="GO:0061749">
    <property type="term" value="F:forked DNA-dependent helicase activity"/>
    <property type="evidence" value="ECO:0007669"/>
    <property type="project" value="TreeGrafter"/>
</dbReference>
<reference evidence="5 6" key="1">
    <citation type="submission" date="2020-07" db="EMBL/GenBank/DDBJ databases">
        <title>Comparative genomics of pyrophilous fungi reveals a link between fire events and developmental genes.</title>
        <authorList>
            <consortium name="DOE Joint Genome Institute"/>
            <person name="Steindorff A.S."/>
            <person name="Carver A."/>
            <person name="Calhoun S."/>
            <person name="Stillman K."/>
            <person name="Liu H."/>
            <person name="Lipzen A."/>
            <person name="Pangilinan J."/>
            <person name="Labutti K."/>
            <person name="Bruns T.D."/>
            <person name="Grigoriev I.V."/>
        </authorList>
    </citation>
    <scope>NUCLEOTIDE SEQUENCE [LARGE SCALE GENOMIC DNA]</scope>
    <source>
        <strain evidence="5 6">CBS 144469</strain>
    </source>
</reference>
<evidence type="ECO:0000259" key="4">
    <source>
        <dbReference type="PROSITE" id="PS51194"/>
    </source>
</evidence>
<keyword evidence="1" id="KW-0067">ATP-binding</keyword>
<sequence>MFRLRCRLGPRLSRQSHTGPPSVVLRPYQEECIKECLDWLDQGATRIGVSLPTGSGKTTVFISLLSRLASLKEAGMRTIVIVNSVELARQSAAQAQRMFPHWSVEIEQGAKHKASGFADFTVATYQTLLNPERLAKFDPHKVNAIIIDEAHHAAAPSYRKLLSHFHTDIRHPDREYIPPVEPGRIPVIGFSATFSRHDGLALGSVFERIVYHRDVLQMIDEEWLCEVRLTSVRVKLDLNTVKLNATGDFSTSSLASVMNTPTMNDLVVRTWLDRAADRKSTLIFCVDIAHVHALAESFRKFGVDARFLTGKTNVNARKELVTAFKAQEFPVLINCAVLTEGADIPNIDCVIVARPTRSKNVFAQIIGRGMRLSPGTGKKDCHIIDYVDTVNRMPGVMSVPTLLGLDPMQLKIEDTSLEDLREQAKKPAIDLGSTGPQPDKVHRGSASEGIDDGKEPRAITYEEHGSLENLTESLKDKEMHIRSLSRFAWVTCNKNLHILQGFKALKIKLKRSGEEYEVKRYIPIYSRNAGAMIESSFTLLTAATLEDAVHGADKWIVNKVGGESQMLCHFAPWRKSAASTAQVKQIMNIYAKKPPNDTQDARYRRETR</sequence>
<dbReference type="OrthoDB" id="270584at2759"/>
<dbReference type="InterPro" id="IPR014001">
    <property type="entry name" value="Helicase_ATP-bd"/>
</dbReference>
<keyword evidence="1" id="KW-0547">Nucleotide-binding</keyword>
<evidence type="ECO:0000256" key="2">
    <source>
        <dbReference type="SAM" id="MobiDB-lite"/>
    </source>
</evidence>
<dbReference type="InterPro" id="IPR001650">
    <property type="entry name" value="Helicase_C-like"/>
</dbReference>
<feature type="domain" description="Helicase C-terminal" evidence="4">
    <location>
        <begin position="262"/>
        <end position="416"/>
    </location>
</feature>
<dbReference type="PROSITE" id="PS51192">
    <property type="entry name" value="HELICASE_ATP_BIND_1"/>
    <property type="match status" value="1"/>
</dbReference>
<organism evidence="5 6">
    <name type="scientific">Ephemerocybe angulata</name>
    <dbReference type="NCBI Taxonomy" id="980116"/>
    <lineage>
        <taxon>Eukaryota</taxon>
        <taxon>Fungi</taxon>
        <taxon>Dikarya</taxon>
        <taxon>Basidiomycota</taxon>
        <taxon>Agaricomycotina</taxon>
        <taxon>Agaricomycetes</taxon>
        <taxon>Agaricomycetidae</taxon>
        <taxon>Agaricales</taxon>
        <taxon>Agaricineae</taxon>
        <taxon>Psathyrellaceae</taxon>
        <taxon>Ephemerocybe</taxon>
    </lineage>
</organism>
<dbReference type="SMART" id="SM00487">
    <property type="entry name" value="DEXDc"/>
    <property type="match status" value="1"/>
</dbReference>
<dbReference type="PANTHER" id="PTHR47396:SF1">
    <property type="entry name" value="ATP-DEPENDENT HELICASE IRC3-RELATED"/>
    <property type="match status" value="1"/>
</dbReference>
<dbReference type="GO" id="GO:0070125">
    <property type="term" value="P:mitochondrial translational elongation"/>
    <property type="evidence" value="ECO:0007669"/>
    <property type="project" value="TreeGrafter"/>
</dbReference>
<accession>A0A8H6MEX7</accession>
<feature type="region of interest" description="Disordered" evidence="2">
    <location>
        <begin position="427"/>
        <end position="455"/>
    </location>
</feature>
<feature type="domain" description="Helicase ATP-binding" evidence="3">
    <location>
        <begin position="49"/>
        <end position="212"/>
    </location>
</feature>
<dbReference type="CDD" id="cd18799">
    <property type="entry name" value="SF2_C_EcoAI-like"/>
    <property type="match status" value="1"/>
</dbReference>
<proteinExistence type="predicted"/>
<dbReference type="Pfam" id="PF04851">
    <property type="entry name" value="ResIII"/>
    <property type="match status" value="1"/>
</dbReference>
<dbReference type="PANTHER" id="PTHR47396">
    <property type="entry name" value="TYPE I RESTRICTION ENZYME ECOKI R PROTEIN"/>
    <property type="match status" value="1"/>
</dbReference>
<dbReference type="Pfam" id="PF00271">
    <property type="entry name" value="Helicase_C"/>
    <property type="match status" value="1"/>
</dbReference>
<dbReference type="GO" id="GO:0032042">
    <property type="term" value="P:mitochondrial DNA metabolic process"/>
    <property type="evidence" value="ECO:0007669"/>
    <property type="project" value="TreeGrafter"/>
</dbReference>
<keyword evidence="5" id="KW-0378">Hydrolase</keyword>
<dbReference type="PROSITE" id="PS51194">
    <property type="entry name" value="HELICASE_CTER"/>
    <property type="match status" value="1"/>
</dbReference>
<protein>
    <submittedName>
        <fullName evidence="5">P-loop containing nucleoside triphosphate hydrolase protein</fullName>
    </submittedName>
</protein>
<gene>
    <name evidence="5" type="ORF">DFP72DRAFT_1038906</name>
</gene>
<keyword evidence="6" id="KW-1185">Reference proteome</keyword>
<dbReference type="Gene3D" id="3.40.50.300">
    <property type="entry name" value="P-loop containing nucleotide triphosphate hydrolases"/>
    <property type="match status" value="2"/>
</dbReference>
<evidence type="ECO:0000256" key="1">
    <source>
        <dbReference type="ARBA" id="ARBA00022806"/>
    </source>
</evidence>
<dbReference type="AlphaFoldDB" id="A0A8H6MEX7"/>
<name>A0A8H6MEX7_9AGAR</name>
<dbReference type="SUPFAM" id="SSF52540">
    <property type="entry name" value="P-loop containing nucleoside triphosphate hydrolases"/>
    <property type="match status" value="1"/>
</dbReference>
<keyword evidence="1" id="KW-0347">Helicase</keyword>
<dbReference type="GO" id="GO:0000403">
    <property type="term" value="F:Y-form DNA binding"/>
    <property type="evidence" value="ECO:0007669"/>
    <property type="project" value="TreeGrafter"/>
</dbReference>
<dbReference type="InterPro" id="IPR050742">
    <property type="entry name" value="Helicase_Restrict-Modif_Enz"/>
</dbReference>
<evidence type="ECO:0000313" key="6">
    <source>
        <dbReference type="Proteomes" id="UP000521943"/>
    </source>
</evidence>
<comment type="caution">
    <text evidence="5">The sequence shown here is derived from an EMBL/GenBank/DDBJ whole genome shotgun (WGS) entry which is preliminary data.</text>
</comment>
<dbReference type="SMART" id="SM00490">
    <property type="entry name" value="HELICc"/>
    <property type="match status" value="1"/>
</dbReference>
<dbReference type="GO" id="GO:0016787">
    <property type="term" value="F:hydrolase activity"/>
    <property type="evidence" value="ECO:0007669"/>
    <property type="project" value="UniProtKB-KW"/>
</dbReference>
<evidence type="ECO:0000259" key="3">
    <source>
        <dbReference type="PROSITE" id="PS51192"/>
    </source>
</evidence>
<dbReference type="EMBL" id="JACGCI010000001">
    <property type="protein sequence ID" value="KAF6766175.1"/>
    <property type="molecule type" value="Genomic_DNA"/>
</dbReference>
<evidence type="ECO:0000313" key="5">
    <source>
        <dbReference type="EMBL" id="KAF6766175.1"/>
    </source>
</evidence>
<dbReference type="GO" id="GO:0005759">
    <property type="term" value="C:mitochondrial matrix"/>
    <property type="evidence" value="ECO:0007669"/>
    <property type="project" value="TreeGrafter"/>
</dbReference>
<dbReference type="InterPro" id="IPR027417">
    <property type="entry name" value="P-loop_NTPase"/>
</dbReference>